<evidence type="ECO:0000256" key="10">
    <source>
        <dbReference type="SAM" id="MobiDB-lite"/>
    </source>
</evidence>
<keyword evidence="6" id="KW-0862">Zinc</keyword>
<evidence type="ECO:0000256" key="7">
    <source>
        <dbReference type="ARBA" id="ARBA00023015"/>
    </source>
</evidence>
<keyword evidence="3" id="KW-0808">Transferase</keyword>
<dbReference type="Pfam" id="PF00097">
    <property type="entry name" value="zf-C3HC4"/>
    <property type="match status" value="1"/>
</dbReference>
<proteinExistence type="predicted"/>
<accession>A0A0B1SUV0</accession>
<dbReference type="GO" id="GO:0006513">
    <property type="term" value="P:protein monoubiquitination"/>
    <property type="evidence" value="ECO:0007669"/>
    <property type="project" value="TreeGrafter"/>
</dbReference>
<feature type="region of interest" description="Disordered" evidence="10">
    <location>
        <begin position="65"/>
        <end position="87"/>
    </location>
</feature>
<feature type="compositionally biased region" description="Basic and acidic residues" evidence="10">
    <location>
        <begin position="110"/>
        <end position="133"/>
    </location>
</feature>
<evidence type="ECO:0000256" key="3">
    <source>
        <dbReference type="ARBA" id="ARBA00022679"/>
    </source>
</evidence>
<evidence type="ECO:0000256" key="4">
    <source>
        <dbReference type="ARBA" id="ARBA00022723"/>
    </source>
</evidence>
<organism evidence="12 13">
    <name type="scientific">Oesophagostomum dentatum</name>
    <name type="common">Nodular worm</name>
    <dbReference type="NCBI Taxonomy" id="61180"/>
    <lineage>
        <taxon>Eukaryota</taxon>
        <taxon>Metazoa</taxon>
        <taxon>Ecdysozoa</taxon>
        <taxon>Nematoda</taxon>
        <taxon>Chromadorea</taxon>
        <taxon>Rhabditida</taxon>
        <taxon>Rhabditina</taxon>
        <taxon>Rhabditomorpha</taxon>
        <taxon>Strongyloidea</taxon>
        <taxon>Strongylidae</taxon>
        <taxon>Oesophagostomum</taxon>
    </lineage>
</organism>
<protein>
    <recommendedName>
        <fullName evidence="2">RING-type E3 ubiquitin transferase</fullName>
        <ecNumber evidence="2">2.3.2.27</ecNumber>
    </recommendedName>
</protein>
<dbReference type="GO" id="GO:0061630">
    <property type="term" value="F:ubiquitin protein ligase activity"/>
    <property type="evidence" value="ECO:0007669"/>
    <property type="project" value="UniProtKB-EC"/>
</dbReference>
<evidence type="ECO:0000256" key="1">
    <source>
        <dbReference type="ARBA" id="ARBA00000900"/>
    </source>
</evidence>
<dbReference type="InterPro" id="IPR018957">
    <property type="entry name" value="Znf_C3HC4_RING-type"/>
</dbReference>
<keyword evidence="7" id="KW-0805">Transcription regulation</keyword>
<dbReference type="GO" id="GO:0008270">
    <property type="term" value="F:zinc ion binding"/>
    <property type="evidence" value="ECO:0007669"/>
    <property type="project" value="UniProtKB-KW"/>
</dbReference>
<dbReference type="PANTHER" id="PTHR46077">
    <property type="entry name" value="E3 UBIQUITIN-PROTEIN LIGASE TOPORS"/>
    <property type="match status" value="1"/>
</dbReference>
<comment type="catalytic activity">
    <reaction evidence="1">
        <text>S-ubiquitinyl-[E2 ubiquitin-conjugating enzyme]-L-cysteine + [acceptor protein]-L-lysine = [E2 ubiquitin-conjugating enzyme]-L-cysteine + N(6)-ubiquitinyl-[acceptor protein]-L-lysine.</text>
        <dbReference type="EC" id="2.3.2.27"/>
    </reaction>
</comment>
<dbReference type="PROSITE" id="PS50089">
    <property type="entry name" value="ZF_RING_2"/>
    <property type="match status" value="1"/>
</dbReference>
<keyword evidence="4" id="KW-0479">Metal-binding</keyword>
<dbReference type="InterPro" id="IPR001841">
    <property type="entry name" value="Znf_RING"/>
</dbReference>
<dbReference type="AlphaFoldDB" id="A0A0B1SUV0"/>
<name>A0A0B1SUV0_OESDE</name>
<evidence type="ECO:0000256" key="8">
    <source>
        <dbReference type="ARBA" id="ARBA00023163"/>
    </source>
</evidence>
<dbReference type="EMBL" id="KN558860">
    <property type="protein sequence ID" value="KHJ86990.1"/>
    <property type="molecule type" value="Genomic_DNA"/>
</dbReference>
<dbReference type="GO" id="GO:0000209">
    <property type="term" value="P:protein polyubiquitination"/>
    <property type="evidence" value="ECO:0007669"/>
    <property type="project" value="TreeGrafter"/>
</dbReference>
<dbReference type="SUPFAM" id="SSF57850">
    <property type="entry name" value="RING/U-box"/>
    <property type="match status" value="1"/>
</dbReference>
<dbReference type="Gene3D" id="3.30.40.10">
    <property type="entry name" value="Zinc/RING finger domain, C3HC4 (zinc finger)"/>
    <property type="match status" value="1"/>
</dbReference>
<keyword evidence="13" id="KW-1185">Reference proteome</keyword>
<dbReference type="PANTHER" id="PTHR46077:SF1">
    <property type="entry name" value="TOP1 BINDING ARGININE_SERINE RICH PROTEIN, E3 UBIQUITIN LIGASE"/>
    <property type="match status" value="1"/>
</dbReference>
<dbReference type="SMART" id="SM00184">
    <property type="entry name" value="RING"/>
    <property type="match status" value="1"/>
</dbReference>
<dbReference type="OrthoDB" id="5855028at2759"/>
<evidence type="ECO:0000256" key="9">
    <source>
        <dbReference type="PROSITE-ProRule" id="PRU00175"/>
    </source>
</evidence>
<keyword evidence="8" id="KW-0804">Transcription</keyword>
<feature type="domain" description="RING-type" evidence="11">
    <location>
        <begin position="144"/>
        <end position="182"/>
    </location>
</feature>
<evidence type="ECO:0000313" key="13">
    <source>
        <dbReference type="Proteomes" id="UP000053660"/>
    </source>
</evidence>
<reference evidence="12 13" key="1">
    <citation type="submission" date="2014-03" db="EMBL/GenBank/DDBJ databases">
        <title>Draft genome of the hookworm Oesophagostomum dentatum.</title>
        <authorList>
            <person name="Mitreva M."/>
        </authorList>
    </citation>
    <scope>NUCLEOTIDE SEQUENCE [LARGE SCALE GENOMIC DNA]</scope>
    <source>
        <strain evidence="12 13">OD-Hann</strain>
    </source>
</reference>
<dbReference type="EC" id="2.3.2.27" evidence="2"/>
<evidence type="ECO:0000256" key="2">
    <source>
        <dbReference type="ARBA" id="ARBA00012483"/>
    </source>
</evidence>
<sequence>MSHQASDGQPESNVRPRMSLKGFVCLPSSIAPCAEEAQLILNYSSGVWDRPAEILRGVGFTMVLRRKQARGRPPKDTSSHSPPPRRAKAVANANIAAIMMDTDGPSAKIPKLDLNDKPHAESSRSTSKVKEEDTTVSAQNSETCAVCLGQRVDPTELDNCVHSFCFACTSQWFKYSEKCPLCMTPTKTFYHSLKSPNGKEAYVNS</sequence>
<dbReference type="InterPro" id="IPR013083">
    <property type="entry name" value="Znf_RING/FYVE/PHD"/>
</dbReference>
<gene>
    <name evidence="12" type="ORF">OESDEN_13244</name>
</gene>
<evidence type="ECO:0000313" key="12">
    <source>
        <dbReference type="EMBL" id="KHJ86990.1"/>
    </source>
</evidence>
<evidence type="ECO:0000259" key="11">
    <source>
        <dbReference type="PROSITE" id="PS50089"/>
    </source>
</evidence>
<keyword evidence="5 9" id="KW-0863">Zinc-finger</keyword>
<evidence type="ECO:0000256" key="6">
    <source>
        <dbReference type="ARBA" id="ARBA00022833"/>
    </source>
</evidence>
<feature type="region of interest" description="Disordered" evidence="10">
    <location>
        <begin position="102"/>
        <end position="135"/>
    </location>
</feature>
<evidence type="ECO:0000256" key="5">
    <source>
        <dbReference type="ARBA" id="ARBA00022771"/>
    </source>
</evidence>
<dbReference type="Proteomes" id="UP000053660">
    <property type="component" value="Unassembled WGS sequence"/>
</dbReference>